<dbReference type="Proteomes" id="UP000324222">
    <property type="component" value="Unassembled WGS sequence"/>
</dbReference>
<proteinExistence type="predicted"/>
<name>A0A5B7F178_PORTR</name>
<keyword evidence="2" id="KW-1185">Reference proteome</keyword>
<reference evidence="1 2" key="1">
    <citation type="submission" date="2019-05" db="EMBL/GenBank/DDBJ databases">
        <title>Another draft genome of Portunus trituberculatus and its Hox gene families provides insights of decapod evolution.</title>
        <authorList>
            <person name="Jeong J.-H."/>
            <person name="Song I."/>
            <person name="Kim S."/>
            <person name="Choi T."/>
            <person name="Kim D."/>
            <person name="Ryu S."/>
            <person name="Kim W."/>
        </authorList>
    </citation>
    <scope>NUCLEOTIDE SEQUENCE [LARGE SCALE GENOMIC DNA]</scope>
    <source>
        <tissue evidence="1">Muscle</tissue>
    </source>
</reference>
<organism evidence="1 2">
    <name type="scientific">Portunus trituberculatus</name>
    <name type="common">Swimming crab</name>
    <name type="synonym">Neptunus trituberculatus</name>
    <dbReference type="NCBI Taxonomy" id="210409"/>
    <lineage>
        <taxon>Eukaryota</taxon>
        <taxon>Metazoa</taxon>
        <taxon>Ecdysozoa</taxon>
        <taxon>Arthropoda</taxon>
        <taxon>Crustacea</taxon>
        <taxon>Multicrustacea</taxon>
        <taxon>Malacostraca</taxon>
        <taxon>Eumalacostraca</taxon>
        <taxon>Eucarida</taxon>
        <taxon>Decapoda</taxon>
        <taxon>Pleocyemata</taxon>
        <taxon>Brachyura</taxon>
        <taxon>Eubrachyura</taxon>
        <taxon>Portunoidea</taxon>
        <taxon>Portunidae</taxon>
        <taxon>Portuninae</taxon>
        <taxon>Portunus</taxon>
    </lineage>
</organism>
<dbReference type="EMBL" id="VSRR010004045">
    <property type="protein sequence ID" value="MPC38354.1"/>
    <property type="molecule type" value="Genomic_DNA"/>
</dbReference>
<gene>
    <name evidence="1" type="ORF">E2C01_031860</name>
</gene>
<evidence type="ECO:0000313" key="2">
    <source>
        <dbReference type="Proteomes" id="UP000324222"/>
    </source>
</evidence>
<comment type="caution">
    <text evidence="1">The sequence shown here is derived from an EMBL/GenBank/DDBJ whole genome shotgun (WGS) entry which is preliminary data.</text>
</comment>
<accession>A0A5B7F178</accession>
<protein>
    <submittedName>
        <fullName evidence="1">Uncharacterized protein</fullName>
    </submittedName>
</protein>
<dbReference type="AlphaFoldDB" id="A0A5B7F178"/>
<evidence type="ECO:0000313" key="1">
    <source>
        <dbReference type="EMBL" id="MPC38354.1"/>
    </source>
</evidence>
<sequence length="227" mass="24877">MGSRCRGGGHRHENKGLSIICRPATVVMAQKTGSTRRNHFSMQIGLVDRRGTPLPARLRLGCSLGRALPSACCALRLPTLLAASHTSLQKSIMIPKTPVRWVIISPGNDGCLERHHLPSSPHRAADPMTYSRPALTLLVTCWARRLDHRQVRLPYSTSFSIPFFPLYYTPLLKPPTPAPSLLVFPSSSPMVPLSPLSLLLRPSPLASPERKRVQALVTSAKMTIATN</sequence>